<dbReference type="AlphaFoldDB" id="A0AAU9VFG5"/>
<evidence type="ECO:0000313" key="10">
    <source>
        <dbReference type="Proteomes" id="UP001153954"/>
    </source>
</evidence>
<comment type="caution">
    <text evidence="9">The sequence shown here is derived from an EMBL/GenBank/DDBJ whole genome shotgun (WGS) entry which is preliminary data.</text>
</comment>
<feature type="transmembrane region" description="Helical" evidence="7">
    <location>
        <begin position="243"/>
        <end position="263"/>
    </location>
</feature>
<keyword evidence="10" id="KW-1185">Reference proteome</keyword>
<dbReference type="GO" id="GO:0015293">
    <property type="term" value="F:symporter activity"/>
    <property type="evidence" value="ECO:0007669"/>
    <property type="project" value="UniProtKB-KW"/>
</dbReference>
<evidence type="ECO:0000256" key="4">
    <source>
        <dbReference type="ARBA" id="ARBA00022847"/>
    </source>
</evidence>
<sequence>MFLVASFSVALIVSPARSVRNKNGSSIGSMLAFQVAGILADSVLQWPSMFWVIGLACFISYILITFFGAATPKDHKYITEAEKKYILGQVAEKVETKAKVPCKKILTSVPVWATMITHIANSVTFLFFFTQVPTYMYGVLNFNVIDSGIITSITYIGSCISTLMFGNLSDFLTNRKYVTIKAARIIFNSIACLVPAACLISVAYTTNTLFAVICFVTFSTANSAMHTGWMVNYMDLSPNFCGALMATGNTVTAFLAVFLPIIISNVVQDVTNQYQWRVVMLILAAFTCTGHIIFILFMSTEIQPWNKGDDEQESKKS</sequence>
<gene>
    <name evidence="9" type="ORF">EEDITHA_LOCUS22697</name>
</gene>
<name>A0AAU9VFG5_EUPED</name>
<keyword evidence="8" id="KW-0732">Signal</keyword>
<keyword evidence="3 7" id="KW-0812">Transmembrane</keyword>
<evidence type="ECO:0008006" key="11">
    <source>
        <dbReference type="Google" id="ProtNLM"/>
    </source>
</evidence>
<accession>A0AAU9VFG5</accession>
<dbReference type="Proteomes" id="UP001153954">
    <property type="component" value="Unassembled WGS sequence"/>
</dbReference>
<evidence type="ECO:0000256" key="2">
    <source>
        <dbReference type="ARBA" id="ARBA00022448"/>
    </source>
</evidence>
<evidence type="ECO:0000256" key="3">
    <source>
        <dbReference type="ARBA" id="ARBA00022692"/>
    </source>
</evidence>
<evidence type="ECO:0000313" key="9">
    <source>
        <dbReference type="EMBL" id="CAH2108791.1"/>
    </source>
</evidence>
<dbReference type="PANTHER" id="PTHR11662:SF399">
    <property type="entry name" value="FI19708P1-RELATED"/>
    <property type="match status" value="1"/>
</dbReference>
<dbReference type="GO" id="GO:0006820">
    <property type="term" value="P:monoatomic anion transport"/>
    <property type="evidence" value="ECO:0007669"/>
    <property type="project" value="TreeGrafter"/>
</dbReference>
<dbReference type="InterPro" id="IPR011701">
    <property type="entry name" value="MFS"/>
</dbReference>
<dbReference type="PANTHER" id="PTHR11662">
    <property type="entry name" value="SOLUTE CARRIER FAMILY 17"/>
    <property type="match status" value="1"/>
</dbReference>
<evidence type="ECO:0000256" key="1">
    <source>
        <dbReference type="ARBA" id="ARBA00004141"/>
    </source>
</evidence>
<feature type="signal peptide" evidence="8">
    <location>
        <begin position="1"/>
        <end position="18"/>
    </location>
</feature>
<dbReference type="Gene3D" id="1.20.1250.20">
    <property type="entry name" value="MFS general substrate transporter like domains"/>
    <property type="match status" value="2"/>
</dbReference>
<evidence type="ECO:0000256" key="8">
    <source>
        <dbReference type="SAM" id="SignalP"/>
    </source>
</evidence>
<protein>
    <recommendedName>
        <fullName evidence="11">Inorganic phosphate cotransporter</fullName>
    </recommendedName>
</protein>
<dbReference type="SUPFAM" id="SSF103473">
    <property type="entry name" value="MFS general substrate transporter"/>
    <property type="match status" value="1"/>
</dbReference>
<keyword evidence="4" id="KW-0769">Symport</keyword>
<organism evidence="9 10">
    <name type="scientific">Euphydryas editha</name>
    <name type="common">Edith's checkerspot</name>
    <dbReference type="NCBI Taxonomy" id="104508"/>
    <lineage>
        <taxon>Eukaryota</taxon>
        <taxon>Metazoa</taxon>
        <taxon>Ecdysozoa</taxon>
        <taxon>Arthropoda</taxon>
        <taxon>Hexapoda</taxon>
        <taxon>Insecta</taxon>
        <taxon>Pterygota</taxon>
        <taxon>Neoptera</taxon>
        <taxon>Endopterygota</taxon>
        <taxon>Lepidoptera</taxon>
        <taxon>Glossata</taxon>
        <taxon>Ditrysia</taxon>
        <taxon>Papilionoidea</taxon>
        <taxon>Nymphalidae</taxon>
        <taxon>Nymphalinae</taxon>
        <taxon>Euphydryas</taxon>
    </lineage>
</organism>
<dbReference type="InterPro" id="IPR036259">
    <property type="entry name" value="MFS_trans_sf"/>
</dbReference>
<proteinExistence type="predicted"/>
<comment type="subcellular location">
    <subcellularLocation>
        <location evidence="1">Membrane</location>
        <topology evidence="1">Multi-pass membrane protein</topology>
    </subcellularLocation>
</comment>
<dbReference type="InterPro" id="IPR050382">
    <property type="entry name" value="MFS_Na/Anion_cotransporter"/>
</dbReference>
<feature type="transmembrane region" description="Helical" evidence="7">
    <location>
        <begin position="149"/>
        <end position="173"/>
    </location>
</feature>
<evidence type="ECO:0000256" key="6">
    <source>
        <dbReference type="ARBA" id="ARBA00023136"/>
    </source>
</evidence>
<keyword evidence="6 7" id="KW-0472">Membrane</keyword>
<feature type="transmembrane region" description="Helical" evidence="7">
    <location>
        <begin position="109"/>
        <end position="129"/>
    </location>
</feature>
<keyword evidence="2" id="KW-0813">Transport</keyword>
<dbReference type="GO" id="GO:0016020">
    <property type="term" value="C:membrane"/>
    <property type="evidence" value="ECO:0007669"/>
    <property type="project" value="UniProtKB-SubCell"/>
</dbReference>
<dbReference type="FunFam" id="1.20.1250.20:FF:000003">
    <property type="entry name" value="Solute carrier family 17 member 3"/>
    <property type="match status" value="1"/>
</dbReference>
<keyword evidence="5 7" id="KW-1133">Transmembrane helix</keyword>
<evidence type="ECO:0000256" key="5">
    <source>
        <dbReference type="ARBA" id="ARBA00022989"/>
    </source>
</evidence>
<evidence type="ECO:0000256" key="7">
    <source>
        <dbReference type="SAM" id="Phobius"/>
    </source>
</evidence>
<feature type="chain" id="PRO_5043998353" description="Inorganic phosphate cotransporter" evidence="8">
    <location>
        <begin position="19"/>
        <end position="317"/>
    </location>
</feature>
<dbReference type="Pfam" id="PF07690">
    <property type="entry name" value="MFS_1"/>
    <property type="match status" value="1"/>
</dbReference>
<feature type="transmembrane region" description="Helical" evidence="7">
    <location>
        <begin position="49"/>
        <end position="70"/>
    </location>
</feature>
<dbReference type="EMBL" id="CAKOGL010000036">
    <property type="protein sequence ID" value="CAH2108791.1"/>
    <property type="molecule type" value="Genomic_DNA"/>
</dbReference>
<reference evidence="9" key="1">
    <citation type="submission" date="2022-03" db="EMBL/GenBank/DDBJ databases">
        <authorList>
            <person name="Tunstrom K."/>
        </authorList>
    </citation>
    <scope>NUCLEOTIDE SEQUENCE</scope>
</reference>
<feature type="transmembrane region" description="Helical" evidence="7">
    <location>
        <begin position="275"/>
        <end position="297"/>
    </location>
</feature>
<feature type="transmembrane region" description="Helical" evidence="7">
    <location>
        <begin position="210"/>
        <end position="231"/>
    </location>
</feature>